<evidence type="ECO:0000313" key="1">
    <source>
        <dbReference type="WBParaSite" id="MCU_011191-RA"/>
    </source>
</evidence>
<sequence length="85" mass="9501">MKRAKPRFPGLNVGGVFSLGMPHQLGGRIFSRDGSITSLEGISDDLLERLDGHGAYAMERINKEIRLVISFEEVNDEAWFYLSTS</sequence>
<accession>A0A5K3FTN9</accession>
<protein>
    <submittedName>
        <fullName evidence="1">PDZ domain-containing protein</fullName>
    </submittedName>
</protein>
<proteinExistence type="predicted"/>
<reference evidence="1" key="1">
    <citation type="submission" date="2019-11" db="UniProtKB">
        <authorList>
            <consortium name="WormBaseParasite"/>
        </authorList>
    </citation>
    <scope>IDENTIFICATION</scope>
</reference>
<organism evidence="1">
    <name type="scientific">Mesocestoides corti</name>
    <name type="common">Flatworm</name>
    <dbReference type="NCBI Taxonomy" id="53468"/>
    <lineage>
        <taxon>Eukaryota</taxon>
        <taxon>Metazoa</taxon>
        <taxon>Spiralia</taxon>
        <taxon>Lophotrochozoa</taxon>
        <taxon>Platyhelminthes</taxon>
        <taxon>Cestoda</taxon>
        <taxon>Eucestoda</taxon>
        <taxon>Cyclophyllidea</taxon>
        <taxon>Mesocestoididae</taxon>
        <taxon>Mesocestoides</taxon>
    </lineage>
</organism>
<dbReference type="WBParaSite" id="MCU_011191-RA">
    <property type="protein sequence ID" value="MCU_011191-RA"/>
    <property type="gene ID" value="MCU_011191"/>
</dbReference>
<dbReference type="AlphaFoldDB" id="A0A5K3FTN9"/>
<name>A0A5K3FTN9_MESCO</name>